<name>A0A7W5JWW2_9ACTN</name>
<dbReference type="EMBL" id="JACHZG010000001">
    <property type="protein sequence ID" value="MBB3327826.1"/>
    <property type="molecule type" value="Genomic_DNA"/>
</dbReference>
<dbReference type="Proteomes" id="UP000565572">
    <property type="component" value="Unassembled WGS sequence"/>
</dbReference>
<keyword evidence="1" id="KW-0472">Membrane</keyword>
<sequence length="104" mass="11275">MRQPPARQLRLLANLAPFAAIVFALLTVWLTVSAVRGLEQIIMGLAEPGSAREPVFPAVVLVVLTAACGVFTALVAYRLGVQVPRILRGWDEALAERGRALRDE</sequence>
<evidence type="ECO:0000256" key="1">
    <source>
        <dbReference type="SAM" id="Phobius"/>
    </source>
</evidence>
<evidence type="ECO:0000313" key="3">
    <source>
        <dbReference type="Proteomes" id="UP000565572"/>
    </source>
</evidence>
<feature type="transmembrane region" description="Helical" evidence="1">
    <location>
        <begin position="55"/>
        <end position="77"/>
    </location>
</feature>
<keyword evidence="3" id="KW-1185">Reference proteome</keyword>
<gene>
    <name evidence="2" type="ORF">FHX39_002770</name>
</gene>
<evidence type="ECO:0000313" key="2">
    <source>
        <dbReference type="EMBL" id="MBB3327826.1"/>
    </source>
</evidence>
<feature type="transmembrane region" description="Helical" evidence="1">
    <location>
        <begin position="12"/>
        <end position="35"/>
    </location>
</feature>
<proteinExistence type="predicted"/>
<protein>
    <submittedName>
        <fullName evidence="2">ABC-type multidrug transport system fused ATPase/permease subunit</fullName>
    </submittedName>
</protein>
<dbReference type="RefSeq" id="WP_183339295.1">
    <property type="nucleotide sequence ID" value="NZ_JACHZG010000001.1"/>
</dbReference>
<organism evidence="2 3">
    <name type="scientific">Microlunatus antarcticus</name>
    <dbReference type="NCBI Taxonomy" id="53388"/>
    <lineage>
        <taxon>Bacteria</taxon>
        <taxon>Bacillati</taxon>
        <taxon>Actinomycetota</taxon>
        <taxon>Actinomycetes</taxon>
        <taxon>Propionibacteriales</taxon>
        <taxon>Propionibacteriaceae</taxon>
        <taxon>Microlunatus</taxon>
    </lineage>
</organism>
<reference evidence="2 3" key="1">
    <citation type="submission" date="2020-08" db="EMBL/GenBank/DDBJ databases">
        <title>Sequencing the genomes of 1000 actinobacteria strains.</title>
        <authorList>
            <person name="Klenk H.-P."/>
        </authorList>
    </citation>
    <scope>NUCLEOTIDE SEQUENCE [LARGE SCALE GENOMIC DNA]</scope>
    <source>
        <strain evidence="2 3">DSM 11053</strain>
    </source>
</reference>
<keyword evidence="1" id="KW-1133">Transmembrane helix</keyword>
<keyword evidence="1" id="KW-0812">Transmembrane</keyword>
<comment type="caution">
    <text evidence="2">The sequence shown here is derived from an EMBL/GenBank/DDBJ whole genome shotgun (WGS) entry which is preliminary data.</text>
</comment>
<accession>A0A7W5JWW2</accession>
<dbReference type="AlphaFoldDB" id="A0A7W5JWW2"/>